<dbReference type="EMBL" id="JBJXBP010000004">
    <property type="protein sequence ID" value="KAL3835443.1"/>
    <property type="molecule type" value="Genomic_DNA"/>
</dbReference>
<gene>
    <name evidence="15" type="ORF">ACJIZ3_010179</name>
</gene>
<dbReference type="CDD" id="cd22584">
    <property type="entry name" value="Rcat_RBR_unk"/>
    <property type="match status" value="1"/>
</dbReference>
<feature type="domain" description="RING-type" evidence="13">
    <location>
        <begin position="71"/>
        <end position="125"/>
    </location>
</feature>
<dbReference type="PANTHER" id="PTHR11685">
    <property type="entry name" value="RBR FAMILY RING FINGER AND IBR DOMAIN-CONTAINING"/>
    <property type="match status" value="1"/>
</dbReference>
<dbReference type="Pfam" id="PF01485">
    <property type="entry name" value="IBR"/>
    <property type="match status" value="1"/>
</dbReference>
<dbReference type="Gene3D" id="3.30.40.10">
    <property type="entry name" value="Zinc/RING finger domain, C3HC4 (zinc finger)"/>
    <property type="match status" value="1"/>
</dbReference>
<comment type="catalytic activity">
    <reaction evidence="1">
        <text>[E2 ubiquitin-conjugating enzyme]-S-ubiquitinyl-L-cysteine + [acceptor protein]-L-lysine = [E2 ubiquitin-conjugating enzyme]-L-cysteine + [acceptor protein]-N(6)-ubiquitinyl-L-lysine.</text>
        <dbReference type="EC" id="2.3.2.31"/>
    </reaction>
</comment>
<keyword evidence="11" id="KW-0862">Zinc</keyword>
<comment type="caution">
    <text evidence="15">The sequence shown here is derived from an EMBL/GenBank/DDBJ whole genome shotgun (WGS) entry which is preliminary data.</text>
</comment>
<dbReference type="CDD" id="cd22582">
    <property type="entry name" value="BRcat_RBR_unk"/>
    <property type="match status" value="1"/>
</dbReference>
<keyword evidence="10" id="KW-0833">Ubl conjugation pathway</keyword>
<dbReference type="EC" id="2.3.2.31" evidence="5"/>
<evidence type="ECO:0000256" key="9">
    <source>
        <dbReference type="ARBA" id="ARBA00022771"/>
    </source>
</evidence>
<evidence type="ECO:0000256" key="4">
    <source>
        <dbReference type="ARBA" id="ARBA00005884"/>
    </source>
</evidence>
<dbReference type="Proteomes" id="UP001634393">
    <property type="component" value="Unassembled WGS sequence"/>
</dbReference>
<dbReference type="InterPro" id="IPR001841">
    <property type="entry name" value="Znf_RING"/>
</dbReference>
<dbReference type="Gene3D" id="1.20.120.1750">
    <property type="match status" value="1"/>
</dbReference>
<dbReference type="SUPFAM" id="SSF57850">
    <property type="entry name" value="RING/U-box"/>
    <property type="match status" value="3"/>
</dbReference>
<dbReference type="InterPro" id="IPR017907">
    <property type="entry name" value="Znf_RING_CS"/>
</dbReference>
<evidence type="ECO:0000313" key="16">
    <source>
        <dbReference type="Proteomes" id="UP001634393"/>
    </source>
</evidence>
<dbReference type="AlphaFoldDB" id="A0ABD3TGZ4"/>
<accession>A0ABD3TGZ4</accession>
<evidence type="ECO:0000313" key="15">
    <source>
        <dbReference type="EMBL" id="KAL3835443.1"/>
    </source>
</evidence>
<dbReference type="GO" id="GO:0008270">
    <property type="term" value="F:zinc ion binding"/>
    <property type="evidence" value="ECO:0007669"/>
    <property type="project" value="UniProtKB-KW"/>
</dbReference>
<keyword evidence="9 12" id="KW-0863">Zinc-finger</keyword>
<evidence type="ECO:0000256" key="2">
    <source>
        <dbReference type="ARBA" id="ARBA00001947"/>
    </source>
</evidence>
<evidence type="ECO:0000256" key="7">
    <source>
        <dbReference type="ARBA" id="ARBA00022723"/>
    </source>
</evidence>
<name>A0ABD3TGZ4_9LAMI</name>
<dbReference type="InterPro" id="IPR013083">
    <property type="entry name" value="Znf_RING/FYVE/PHD"/>
</dbReference>
<dbReference type="InterPro" id="IPR002867">
    <property type="entry name" value="IBR_dom"/>
</dbReference>
<comment type="function">
    <text evidence="3">Might act as an E3 ubiquitin-protein ligase, or as part of E3 complex, which accepts ubiquitin from specific E2 ubiquitin-conjugating enzymes and then transfers it to substrates.</text>
</comment>
<organism evidence="15 16">
    <name type="scientific">Penstemon smallii</name>
    <dbReference type="NCBI Taxonomy" id="265156"/>
    <lineage>
        <taxon>Eukaryota</taxon>
        <taxon>Viridiplantae</taxon>
        <taxon>Streptophyta</taxon>
        <taxon>Embryophyta</taxon>
        <taxon>Tracheophyta</taxon>
        <taxon>Spermatophyta</taxon>
        <taxon>Magnoliopsida</taxon>
        <taxon>eudicotyledons</taxon>
        <taxon>Gunneridae</taxon>
        <taxon>Pentapetalae</taxon>
        <taxon>asterids</taxon>
        <taxon>lamiids</taxon>
        <taxon>Lamiales</taxon>
        <taxon>Plantaginaceae</taxon>
        <taxon>Cheloneae</taxon>
        <taxon>Penstemon</taxon>
    </lineage>
</organism>
<comment type="cofactor">
    <cofactor evidence="2">
        <name>Zn(2+)</name>
        <dbReference type="ChEBI" id="CHEBI:29105"/>
    </cofactor>
</comment>
<evidence type="ECO:0000256" key="5">
    <source>
        <dbReference type="ARBA" id="ARBA00012251"/>
    </source>
</evidence>
<dbReference type="InterPro" id="IPR044066">
    <property type="entry name" value="TRIAD_supradom"/>
</dbReference>
<evidence type="ECO:0000256" key="1">
    <source>
        <dbReference type="ARBA" id="ARBA00001798"/>
    </source>
</evidence>
<evidence type="ECO:0000256" key="6">
    <source>
        <dbReference type="ARBA" id="ARBA00022679"/>
    </source>
</evidence>
<comment type="similarity">
    <text evidence="4">Belongs to the RBR family. Ariadne subfamily.</text>
</comment>
<proteinExistence type="inferred from homology"/>
<evidence type="ECO:0000256" key="3">
    <source>
        <dbReference type="ARBA" id="ARBA00003976"/>
    </source>
</evidence>
<evidence type="ECO:0000256" key="12">
    <source>
        <dbReference type="PROSITE-ProRule" id="PRU00175"/>
    </source>
</evidence>
<keyword evidence="7" id="KW-0479">Metal-binding</keyword>
<dbReference type="PROSITE" id="PS51873">
    <property type="entry name" value="TRIAD"/>
    <property type="match status" value="1"/>
</dbReference>
<dbReference type="InterPro" id="IPR031127">
    <property type="entry name" value="E3_UB_ligase_RBR"/>
</dbReference>
<evidence type="ECO:0000256" key="8">
    <source>
        <dbReference type="ARBA" id="ARBA00022737"/>
    </source>
</evidence>
<dbReference type="SMART" id="SM00647">
    <property type="entry name" value="IBR"/>
    <property type="match status" value="2"/>
</dbReference>
<protein>
    <recommendedName>
        <fullName evidence="5">RBR-type E3 ubiquitin transferase</fullName>
        <ecNumber evidence="5">2.3.2.31</ecNumber>
    </recommendedName>
</protein>
<feature type="domain" description="RING-type" evidence="14">
    <location>
        <begin position="67"/>
        <end position="280"/>
    </location>
</feature>
<keyword evidence="6" id="KW-0808">Transferase</keyword>
<evidence type="ECO:0000256" key="11">
    <source>
        <dbReference type="ARBA" id="ARBA00022833"/>
    </source>
</evidence>
<keyword evidence="8" id="KW-0677">Repeat</keyword>
<keyword evidence="16" id="KW-1185">Reference proteome</keyword>
<reference evidence="15 16" key="1">
    <citation type="submission" date="2024-12" db="EMBL/GenBank/DDBJ databases">
        <title>The unique morphological basis and parallel evolutionary history of personate flowers in Penstemon.</title>
        <authorList>
            <person name="Depatie T.H."/>
            <person name="Wessinger C.A."/>
        </authorList>
    </citation>
    <scope>NUCLEOTIDE SEQUENCE [LARGE SCALE GENOMIC DNA]</scope>
    <source>
        <strain evidence="15">WTNN_2</strain>
        <tissue evidence="15">Leaf</tissue>
    </source>
</reference>
<evidence type="ECO:0000256" key="10">
    <source>
        <dbReference type="ARBA" id="ARBA00022786"/>
    </source>
</evidence>
<evidence type="ECO:0000259" key="14">
    <source>
        <dbReference type="PROSITE" id="PS51873"/>
    </source>
</evidence>
<dbReference type="Pfam" id="PF22191">
    <property type="entry name" value="IBR_1"/>
    <property type="match status" value="1"/>
</dbReference>
<dbReference type="PROSITE" id="PS00518">
    <property type="entry name" value="ZF_RING_1"/>
    <property type="match status" value="1"/>
</dbReference>
<dbReference type="PROSITE" id="PS50089">
    <property type="entry name" value="ZF_RING_2"/>
    <property type="match status" value="1"/>
</dbReference>
<evidence type="ECO:0000259" key="13">
    <source>
        <dbReference type="PROSITE" id="PS50089"/>
    </source>
</evidence>
<sequence length="280" mass="32354">MAAENSIALYCDDFYISILVTSEEFEEDDDVLMSDEHYAEELQFQEAIMSSITIPEKKPLIEVGESSKSLCEICAENKDNDEMYPVQNCRHRICTECISKYITINVQKSMMMSQNQESSYLYTCPGLNCETILDIDACRGILPKYVLSMWDDGICESMIDSSQKYYCPYKDCSGLIVNDGDEVIRESECPFCHRLFCAQCKVPWHSGFECEEYLRLNENERGKEDLMMHELAKKENWKRCGHCKFFVEKSEGCLHMTCRCRHEFCYACGADWTSNHGGCQ</sequence>
<dbReference type="GO" id="GO:0061630">
    <property type="term" value="F:ubiquitin protein ligase activity"/>
    <property type="evidence" value="ECO:0007669"/>
    <property type="project" value="UniProtKB-EC"/>
</dbReference>